<keyword evidence="2" id="KW-1185">Reference proteome</keyword>
<dbReference type="EMBL" id="CM023490">
    <property type="protein sequence ID" value="KAH6942349.1"/>
    <property type="molecule type" value="Genomic_DNA"/>
</dbReference>
<dbReference type="Proteomes" id="UP000821845">
    <property type="component" value="Chromosome 10"/>
</dbReference>
<accession>A0ACB7T8M5</accession>
<evidence type="ECO:0000313" key="1">
    <source>
        <dbReference type="EMBL" id="KAH6942349.1"/>
    </source>
</evidence>
<organism evidence="1 2">
    <name type="scientific">Hyalomma asiaticum</name>
    <name type="common">Tick</name>
    <dbReference type="NCBI Taxonomy" id="266040"/>
    <lineage>
        <taxon>Eukaryota</taxon>
        <taxon>Metazoa</taxon>
        <taxon>Ecdysozoa</taxon>
        <taxon>Arthropoda</taxon>
        <taxon>Chelicerata</taxon>
        <taxon>Arachnida</taxon>
        <taxon>Acari</taxon>
        <taxon>Parasitiformes</taxon>
        <taxon>Ixodida</taxon>
        <taxon>Ixodoidea</taxon>
        <taxon>Ixodidae</taxon>
        <taxon>Hyalomminae</taxon>
        <taxon>Hyalomma</taxon>
    </lineage>
</organism>
<reference evidence="1" key="1">
    <citation type="submission" date="2020-05" db="EMBL/GenBank/DDBJ databases">
        <title>Large-scale comparative analyses of tick genomes elucidate their genetic diversity and vector capacities.</title>
        <authorList>
            <person name="Jia N."/>
            <person name="Wang J."/>
            <person name="Shi W."/>
            <person name="Du L."/>
            <person name="Sun Y."/>
            <person name="Zhan W."/>
            <person name="Jiang J."/>
            <person name="Wang Q."/>
            <person name="Zhang B."/>
            <person name="Ji P."/>
            <person name="Sakyi L.B."/>
            <person name="Cui X."/>
            <person name="Yuan T."/>
            <person name="Jiang B."/>
            <person name="Yang W."/>
            <person name="Lam T.T.-Y."/>
            <person name="Chang Q."/>
            <person name="Ding S."/>
            <person name="Wang X."/>
            <person name="Zhu J."/>
            <person name="Ruan X."/>
            <person name="Zhao L."/>
            <person name="Wei J."/>
            <person name="Que T."/>
            <person name="Du C."/>
            <person name="Cheng J."/>
            <person name="Dai P."/>
            <person name="Han X."/>
            <person name="Huang E."/>
            <person name="Gao Y."/>
            <person name="Liu J."/>
            <person name="Shao H."/>
            <person name="Ye R."/>
            <person name="Li L."/>
            <person name="Wei W."/>
            <person name="Wang X."/>
            <person name="Wang C."/>
            <person name="Yang T."/>
            <person name="Huo Q."/>
            <person name="Li W."/>
            <person name="Guo W."/>
            <person name="Chen H."/>
            <person name="Zhou L."/>
            <person name="Ni X."/>
            <person name="Tian J."/>
            <person name="Zhou Y."/>
            <person name="Sheng Y."/>
            <person name="Liu T."/>
            <person name="Pan Y."/>
            <person name="Xia L."/>
            <person name="Li J."/>
            <person name="Zhao F."/>
            <person name="Cao W."/>
        </authorList>
    </citation>
    <scope>NUCLEOTIDE SEQUENCE</scope>
    <source>
        <strain evidence="1">Hyas-2018</strain>
    </source>
</reference>
<gene>
    <name evidence="1" type="ORF">HPB50_003935</name>
</gene>
<protein>
    <submittedName>
        <fullName evidence="1">Uncharacterized protein</fullName>
    </submittedName>
</protein>
<sequence length="382" mass="42691">MKLSHTQKRRRERFIFSRETLVAMPSASRALARSVKTRDVTAATCPEAKPGVLNFHIVPYWRLEASDTFENLYENWAKPTLSAVVDELSPNSPRRFSFDQTAPPLVPDAASESAAAARVAFLYSASIRPRRSTVRACYSPVLPPLSLPLFTFHYTNWDETSSFISRQTSSRALLPREAAAMSRATELDNKATQVGSPRTSVEEQPSSSERPAHPTRVVLPQSVRVEFEPAMAPRERTFIMVKPDGVQRNLVGEIIARFENRGYKLVALKFMMAGEALLKEHYADLAGKPFFNGLVKFMQTGPVVPMVWEGANAILTGRDMIGATNPLQAKLGTVRGDYCIQVGRNLIHGSDSVESAKKEIALWFKESELVDWKPQMESLLYE</sequence>
<proteinExistence type="predicted"/>
<name>A0ACB7T8M5_HYAAI</name>
<comment type="caution">
    <text evidence="1">The sequence shown here is derived from an EMBL/GenBank/DDBJ whole genome shotgun (WGS) entry which is preliminary data.</text>
</comment>
<evidence type="ECO:0000313" key="2">
    <source>
        <dbReference type="Proteomes" id="UP000821845"/>
    </source>
</evidence>